<dbReference type="AlphaFoldDB" id="W7T1M5"/>
<accession>W7T1M5</accession>
<dbReference type="EMBL" id="AZIL01002725">
    <property type="protein sequence ID" value="EWM20960.1"/>
    <property type="molecule type" value="Genomic_DNA"/>
</dbReference>
<comment type="caution">
    <text evidence="2">The sequence shown here is derived from an EMBL/GenBank/DDBJ whole genome shotgun (WGS) entry which is preliminary data.</text>
</comment>
<dbReference type="Proteomes" id="UP000019335">
    <property type="component" value="Unassembled WGS sequence"/>
</dbReference>
<reference evidence="2 3" key="1">
    <citation type="journal article" date="2014" name="Mol. Plant">
        <title>Chromosome Scale Genome Assembly and Transcriptome Profiling of Nannochloropsis gaditana in Nitrogen Depletion.</title>
        <authorList>
            <person name="Corteggiani Carpinelli E."/>
            <person name="Telatin A."/>
            <person name="Vitulo N."/>
            <person name="Forcato C."/>
            <person name="D'Angelo M."/>
            <person name="Schiavon R."/>
            <person name="Vezzi A."/>
            <person name="Giacometti G.M."/>
            <person name="Morosinotto T."/>
            <person name="Valle G."/>
        </authorList>
    </citation>
    <scope>NUCLEOTIDE SEQUENCE [LARGE SCALE GENOMIC DNA]</scope>
    <source>
        <strain evidence="2 3">B-31</strain>
    </source>
</reference>
<feature type="compositionally biased region" description="Basic and acidic residues" evidence="1">
    <location>
        <begin position="31"/>
        <end position="40"/>
    </location>
</feature>
<evidence type="ECO:0000313" key="2">
    <source>
        <dbReference type="EMBL" id="EWM20960.1"/>
    </source>
</evidence>
<feature type="compositionally biased region" description="Polar residues" evidence="1">
    <location>
        <begin position="14"/>
        <end position="30"/>
    </location>
</feature>
<gene>
    <name evidence="2" type="ORF">Naga_100781g3</name>
</gene>
<sequence length="115" mass="13215">MTHSFVGYYEQHRPSANPQAGSKVYNTDSSIQERRHKLESQKNCQRRYRESVSRHGLPAPRTWPRPHATTKPPYATTPNGNDIKNKYPRSLNASWKHSNIPVRNINGHVDGVNIK</sequence>
<name>W7T1M5_9STRA</name>
<organism evidence="2 3">
    <name type="scientific">Nannochloropsis gaditana</name>
    <dbReference type="NCBI Taxonomy" id="72520"/>
    <lineage>
        <taxon>Eukaryota</taxon>
        <taxon>Sar</taxon>
        <taxon>Stramenopiles</taxon>
        <taxon>Ochrophyta</taxon>
        <taxon>Eustigmatophyceae</taxon>
        <taxon>Eustigmatales</taxon>
        <taxon>Monodopsidaceae</taxon>
        <taxon>Nannochloropsis</taxon>
    </lineage>
</organism>
<evidence type="ECO:0000313" key="3">
    <source>
        <dbReference type="Proteomes" id="UP000019335"/>
    </source>
</evidence>
<keyword evidence="3" id="KW-1185">Reference proteome</keyword>
<proteinExistence type="predicted"/>
<feature type="region of interest" description="Disordered" evidence="1">
    <location>
        <begin position="1"/>
        <end position="88"/>
    </location>
</feature>
<protein>
    <submittedName>
        <fullName evidence="2">Uncharacterized protein</fullName>
    </submittedName>
</protein>
<evidence type="ECO:0000256" key="1">
    <source>
        <dbReference type="SAM" id="MobiDB-lite"/>
    </source>
</evidence>